<evidence type="ECO:0000313" key="2">
    <source>
        <dbReference type="EMBL" id="CAH1443592.1"/>
    </source>
</evidence>
<keyword evidence="3" id="KW-1185">Reference proteome</keyword>
<proteinExistence type="predicted"/>
<name>A0AAU9P0H3_9ASTR</name>
<accession>A0AAU9P0H3</accession>
<sequence>MNVEENVDNDLIIDDIDEATAVEAVAFELTTTALTHPDGFNAVQWFQAARRASTGLPRFLTTGELKARLEQIRERYMAGGQPVVPRHHYVSIFGEIQQDPPQIIDLEAGGGGEMPHDNDGVGGEGLNANVELLGEMHQNPPEIIDLEAGNAGGGGEMAQGNDGVPPLGEMQQNPLEIIDLEAGIWWGSFVSGFESDNHDGLNAGHIDPPSPHGDNADGDGTGGGQANDNGAGFYHDCYNEVYKVWSVGGRSVLIWKDVEELANNYGKEHRKIIKDRI</sequence>
<reference evidence="2 3" key="1">
    <citation type="submission" date="2022-01" db="EMBL/GenBank/DDBJ databases">
        <authorList>
            <person name="Xiong W."/>
            <person name="Schranz E."/>
        </authorList>
    </citation>
    <scope>NUCLEOTIDE SEQUENCE [LARGE SCALE GENOMIC DNA]</scope>
</reference>
<dbReference type="AlphaFoldDB" id="A0AAU9P0H3"/>
<feature type="region of interest" description="Disordered" evidence="1">
    <location>
        <begin position="200"/>
        <end position="227"/>
    </location>
</feature>
<organism evidence="2 3">
    <name type="scientific">Lactuca virosa</name>
    <dbReference type="NCBI Taxonomy" id="75947"/>
    <lineage>
        <taxon>Eukaryota</taxon>
        <taxon>Viridiplantae</taxon>
        <taxon>Streptophyta</taxon>
        <taxon>Embryophyta</taxon>
        <taxon>Tracheophyta</taxon>
        <taxon>Spermatophyta</taxon>
        <taxon>Magnoliopsida</taxon>
        <taxon>eudicotyledons</taxon>
        <taxon>Gunneridae</taxon>
        <taxon>Pentapetalae</taxon>
        <taxon>asterids</taxon>
        <taxon>campanulids</taxon>
        <taxon>Asterales</taxon>
        <taxon>Asteraceae</taxon>
        <taxon>Cichorioideae</taxon>
        <taxon>Cichorieae</taxon>
        <taxon>Lactucinae</taxon>
        <taxon>Lactuca</taxon>
    </lineage>
</organism>
<dbReference type="EMBL" id="CAKMRJ010005516">
    <property type="protein sequence ID" value="CAH1443592.1"/>
    <property type="molecule type" value="Genomic_DNA"/>
</dbReference>
<evidence type="ECO:0000256" key="1">
    <source>
        <dbReference type="SAM" id="MobiDB-lite"/>
    </source>
</evidence>
<protein>
    <submittedName>
        <fullName evidence="2">Uncharacterized protein</fullName>
    </submittedName>
</protein>
<dbReference type="Proteomes" id="UP001157418">
    <property type="component" value="Unassembled WGS sequence"/>
</dbReference>
<comment type="caution">
    <text evidence="2">The sequence shown here is derived from an EMBL/GenBank/DDBJ whole genome shotgun (WGS) entry which is preliminary data.</text>
</comment>
<gene>
    <name evidence="2" type="ORF">LVIROSA_LOCUS29498</name>
</gene>
<evidence type="ECO:0000313" key="3">
    <source>
        <dbReference type="Proteomes" id="UP001157418"/>
    </source>
</evidence>